<proteinExistence type="predicted"/>
<protein>
    <submittedName>
        <fullName evidence="1">Uncharacterized protein</fullName>
    </submittedName>
</protein>
<gene>
    <name evidence="1" type="ORF">L4G47_24625</name>
</gene>
<dbReference type="EMBL" id="JAKJXH010000039">
    <property type="protein sequence ID" value="MCF7545384.1"/>
    <property type="molecule type" value="Genomic_DNA"/>
</dbReference>
<name>A0ABS9IDB2_9PSED</name>
<evidence type="ECO:0000313" key="1">
    <source>
        <dbReference type="EMBL" id="MCF7545384.1"/>
    </source>
</evidence>
<organism evidence="1 2">
    <name type="scientific">Pseudomonas petrae</name>
    <dbReference type="NCBI Taxonomy" id="2912190"/>
    <lineage>
        <taxon>Bacteria</taxon>
        <taxon>Pseudomonadati</taxon>
        <taxon>Pseudomonadota</taxon>
        <taxon>Gammaproteobacteria</taxon>
        <taxon>Pseudomonadales</taxon>
        <taxon>Pseudomonadaceae</taxon>
        <taxon>Pseudomonas</taxon>
    </lineage>
</organism>
<comment type="caution">
    <text evidence="1">The sequence shown here is derived from an EMBL/GenBank/DDBJ whole genome shotgun (WGS) entry which is preliminary data.</text>
</comment>
<evidence type="ECO:0000313" key="2">
    <source>
        <dbReference type="Proteomes" id="UP001162905"/>
    </source>
</evidence>
<accession>A0ABS9IDB2</accession>
<keyword evidence="2" id="KW-1185">Reference proteome</keyword>
<reference evidence="1" key="1">
    <citation type="submission" date="2022-01" db="EMBL/GenBank/DDBJ databases">
        <title>Pseudomonas sp. nov. isolated from Antarctic regolith.</title>
        <authorList>
            <person name="Novakova D."/>
            <person name="Sedlar K."/>
        </authorList>
    </citation>
    <scope>NUCLEOTIDE SEQUENCE</scope>
    <source>
        <strain evidence="1">P2647</strain>
    </source>
</reference>
<dbReference type="RefSeq" id="WP_237254682.1">
    <property type="nucleotide sequence ID" value="NZ_JAKJXE010000012.1"/>
</dbReference>
<sequence length="208" mass="22194">MSMRSYKSLALKKRIAVILLLIFLFLAAANLATWKANITSPSNVQNSVLGRLAQEALAAGDNSTADLGLTLSEADLVDRTIIPPIEHATLLLPAASNTAIVGSIDEIRRTDKGWAVRGWSFPTDPGERPEFLIASQSGKVIGALRFNQKRPDVVKALGRQDALLSGFSGQITTATKPADCSITLSTLSSSLKLYPMPDACEKAAHPIP</sequence>
<dbReference type="Proteomes" id="UP001162905">
    <property type="component" value="Unassembled WGS sequence"/>
</dbReference>